<reference evidence="1" key="1">
    <citation type="journal article" date="2014" name="Front. Microbiol.">
        <title>High frequency of phylogenetically diverse reductive dehalogenase-homologous genes in deep subseafloor sedimentary metagenomes.</title>
        <authorList>
            <person name="Kawai M."/>
            <person name="Futagami T."/>
            <person name="Toyoda A."/>
            <person name="Takaki Y."/>
            <person name="Nishi S."/>
            <person name="Hori S."/>
            <person name="Arai W."/>
            <person name="Tsubouchi T."/>
            <person name="Morono Y."/>
            <person name="Uchiyama I."/>
            <person name="Ito T."/>
            <person name="Fujiyama A."/>
            <person name="Inagaki F."/>
            <person name="Takami H."/>
        </authorList>
    </citation>
    <scope>NUCLEOTIDE SEQUENCE</scope>
    <source>
        <strain evidence="1">Expedition CK06-06</strain>
    </source>
</reference>
<protein>
    <submittedName>
        <fullName evidence="1">Uncharacterized protein</fullName>
    </submittedName>
</protein>
<evidence type="ECO:0000313" key="1">
    <source>
        <dbReference type="EMBL" id="GAH90141.1"/>
    </source>
</evidence>
<dbReference type="AlphaFoldDB" id="X1J611"/>
<dbReference type="EMBL" id="BARV01002154">
    <property type="protein sequence ID" value="GAH90141.1"/>
    <property type="molecule type" value="Genomic_DNA"/>
</dbReference>
<accession>X1J611</accession>
<proteinExistence type="predicted"/>
<comment type="caution">
    <text evidence="1">The sequence shown here is derived from an EMBL/GenBank/DDBJ whole genome shotgun (WGS) entry which is preliminary data.</text>
</comment>
<sequence>AIMMYFVSKRWLAPLLLALIDEKMQKTDNMMKSAASAMGIQSGESRQLKKLEKMVIEDLLEEYPEIELALDRFSPDTADYMRKNPRAAMHLYRRWKPFLDDVLGGVTKGDHTPYDIG</sequence>
<gene>
    <name evidence="1" type="ORF">S06H3_05729</name>
</gene>
<feature type="non-terminal residue" evidence="1">
    <location>
        <position position="1"/>
    </location>
</feature>
<organism evidence="1">
    <name type="scientific">marine sediment metagenome</name>
    <dbReference type="NCBI Taxonomy" id="412755"/>
    <lineage>
        <taxon>unclassified sequences</taxon>
        <taxon>metagenomes</taxon>
        <taxon>ecological metagenomes</taxon>
    </lineage>
</organism>
<name>X1J611_9ZZZZ</name>